<evidence type="ECO:0000313" key="2">
    <source>
        <dbReference type="EMBL" id="KAH7427243.1"/>
    </source>
</evidence>
<accession>A0A8T2U083</accession>
<dbReference type="AlphaFoldDB" id="A0A8T2U083"/>
<dbReference type="EMBL" id="CM035415">
    <property type="protein sequence ID" value="KAH7427243.1"/>
    <property type="molecule type" value="Genomic_DNA"/>
</dbReference>
<keyword evidence="3" id="KW-1185">Reference proteome</keyword>
<name>A0A8T2U083_CERRI</name>
<keyword evidence="1" id="KW-0732">Signal</keyword>
<protein>
    <submittedName>
        <fullName evidence="2">Uncharacterized protein</fullName>
    </submittedName>
</protein>
<evidence type="ECO:0000313" key="3">
    <source>
        <dbReference type="Proteomes" id="UP000825935"/>
    </source>
</evidence>
<evidence type="ECO:0000256" key="1">
    <source>
        <dbReference type="SAM" id="SignalP"/>
    </source>
</evidence>
<proteinExistence type="predicted"/>
<feature type="signal peptide" evidence="1">
    <location>
        <begin position="1"/>
        <end position="20"/>
    </location>
</feature>
<feature type="chain" id="PRO_5035841695" evidence="1">
    <location>
        <begin position="21"/>
        <end position="160"/>
    </location>
</feature>
<comment type="caution">
    <text evidence="2">The sequence shown here is derived from an EMBL/GenBank/DDBJ whole genome shotgun (WGS) entry which is preliminary data.</text>
</comment>
<sequence>MASMLLLSLLKLLLVAGVCAQQCPDESVPMVFPYWSVCYQPATYFSEDKYTYELHSVDSQRPGKLAAICEGSSPSYCNVTLSEENGAASQYMFTYISKEIRESVAQSDDVVMVNTESGRSLGWRQDADGEALLVEVADTENVTRFQFSHGTMFGLSVPSS</sequence>
<gene>
    <name evidence="2" type="ORF">KP509_10G035400</name>
</gene>
<reference evidence="2" key="1">
    <citation type="submission" date="2021-08" db="EMBL/GenBank/DDBJ databases">
        <title>WGS assembly of Ceratopteris richardii.</title>
        <authorList>
            <person name="Marchant D.B."/>
            <person name="Chen G."/>
            <person name="Jenkins J."/>
            <person name="Shu S."/>
            <person name="Leebens-Mack J."/>
            <person name="Grimwood J."/>
            <person name="Schmutz J."/>
            <person name="Soltis P."/>
            <person name="Soltis D."/>
            <person name="Chen Z.-H."/>
        </authorList>
    </citation>
    <scope>NUCLEOTIDE SEQUENCE</scope>
    <source>
        <strain evidence="2">Whitten #5841</strain>
        <tissue evidence="2">Leaf</tissue>
    </source>
</reference>
<organism evidence="2 3">
    <name type="scientific">Ceratopteris richardii</name>
    <name type="common">Triangle waterfern</name>
    <dbReference type="NCBI Taxonomy" id="49495"/>
    <lineage>
        <taxon>Eukaryota</taxon>
        <taxon>Viridiplantae</taxon>
        <taxon>Streptophyta</taxon>
        <taxon>Embryophyta</taxon>
        <taxon>Tracheophyta</taxon>
        <taxon>Polypodiopsida</taxon>
        <taxon>Polypodiidae</taxon>
        <taxon>Polypodiales</taxon>
        <taxon>Pteridineae</taxon>
        <taxon>Pteridaceae</taxon>
        <taxon>Parkerioideae</taxon>
        <taxon>Ceratopteris</taxon>
    </lineage>
</organism>
<dbReference type="Proteomes" id="UP000825935">
    <property type="component" value="Chromosome 10"/>
</dbReference>